<name>A0ABQ1N8R5_9BURK</name>
<keyword evidence="2" id="KW-1185">Reference proteome</keyword>
<dbReference type="EMBL" id="BMHL01000012">
    <property type="protein sequence ID" value="GGC60211.1"/>
    <property type="molecule type" value="Genomic_DNA"/>
</dbReference>
<evidence type="ECO:0000313" key="2">
    <source>
        <dbReference type="Proteomes" id="UP000602004"/>
    </source>
</evidence>
<protein>
    <submittedName>
        <fullName evidence="1">Uncharacterized protein</fullName>
    </submittedName>
</protein>
<comment type="caution">
    <text evidence="1">The sequence shown here is derived from an EMBL/GenBank/DDBJ whole genome shotgun (WGS) entry which is preliminary data.</text>
</comment>
<sequence length="80" mass="8658">MIIENGSALSWMRLSRYPSRLCHSEPFHGIYPKASQALPAIEIDLDGSLFGSVGLARTVIGPAYLLSYRAVPPGVQETAI</sequence>
<dbReference type="Proteomes" id="UP000602004">
    <property type="component" value="Unassembled WGS sequence"/>
</dbReference>
<reference evidence="2" key="1">
    <citation type="journal article" date="2019" name="Int. J. Syst. Evol. Microbiol.">
        <title>The Global Catalogue of Microorganisms (GCM) 10K type strain sequencing project: providing services to taxonomists for standard genome sequencing and annotation.</title>
        <authorList>
            <consortium name="The Broad Institute Genomics Platform"/>
            <consortium name="The Broad Institute Genome Sequencing Center for Infectious Disease"/>
            <person name="Wu L."/>
            <person name="Ma J."/>
        </authorList>
    </citation>
    <scope>NUCLEOTIDE SEQUENCE [LARGE SCALE GENOMIC DNA]</scope>
    <source>
        <strain evidence="2">CGMCC 1.15103</strain>
    </source>
</reference>
<accession>A0ABQ1N8R5</accession>
<gene>
    <name evidence="1" type="ORF">GCM10011400_54930</name>
</gene>
<proteinExistence type="predicted"/>
<organism evidence="1 2">
    <name type="scientific">Paraburkholderia caffeinilytica</name>
    <dbReference type="NCBI Taxonomy" id="1761016"/>
    <lineage>
        <taxon>Bacteria</taxon>
        <taxon>Pseudomonadati</taxon>
        <taxon>Pseudomonadota</taxon>
        <taxon>Betaproteobacteria</taxon>
        <taxon>Burkholderiales</taxon>
        <taxon>Burkholderiaceae</taxon>
        <taxon>Paraburkholderia</taxon>
    </lineage>
</organism>
<evidence type="ECO:0000313" key="1">
    <source>
        <dbReference type="EMBL" id="GGC60211.1"/>
    </source>
</evidence>